<evidence type="ECO:0000313" key="3">
    <source>
        <dbReference type="EMBL" id="KAK4124476.1"/>
    </source>
</evidence>
<dbReference type="AlphaFoldDB" id="A0AAN6Z423"/>
<gene>
    <name evidence="3" type="ORF">N657DRAFT_633556</name>
</gene>
<name>A0AAN6Z423_9PEZI</name>
<feature type="region of interest" description="Disordered" evidence="1">
    <location>
        <begin position="42"/>
        <end position="73"/>
    </location>
</feature>
<dbReference type="EMBL" id="MU853227">
    <property type="protein sequence ID" value="KAK4124476.1"/>
    <property type="molecule type" value="Genomic_DNA"/>
</dbReference>
<evidence type="ECO:0000259" key="2">
    <source>
        <dbReference type="Pfam" id="PF01636"/>
    </source>
</evidence>
<evidence type="ECO:0000313" key="4">
    <source>
        <dbReference type="Proteomes" id="UP001302602"/>
    </source>
</evidence>
<keyword evidence="4" id="KW-1185">Reference proteome</keyword>
<dbReference type="Pfam" id="PF01636">
    <property type="entry name" value="APH"/>
    <property type="match status" value="1"/>
</dbReference>
<organism evidence="3 4">
    <name type="scientific">Parathielavia appendiculata</name>
    <dbReference type="NCBI Taxonomy" id="2587402"/>
    <lineage>
        <taxon>Eukaryota</taxon>
        <taxon>Fungi</taxon>
        <taxon>Dikarya</taxon>
        <taxon>Ascomycota</taxon>
        <taxon>Pezizomycotina</taxon>
        <taxon>Sordariomycetes</taxon>
        <taxon>Sordariomycetidae</taxon>
        <taxon>Sordariales</taxon>
        <taxon>Chaetomiaceae</taxon>
        <taxon>Parathielavia</taxon>
    </lineage>
</organism>
<dbReference type="InterPro" id="IPR011009">
    <property type="entry name" value="Kinase-like_dom_sf"/>
</dbReference>
<feature type="region of interest" description="Disordered" evidence="1">
    <location>
        <begin position="1"/>
        <end position="29"/>
    </location>
</feature>
<dbReference type="SUPFAM" id="SSF56112">
    <property type="entry name" value="Protein kinase-like (PK-like)"/>
    <property type="match status" value="1"/>
</dbReference>
<dbReference type="PANTHER" id="PTHR21310:SF58">
    <property type="entry name" value="AMINOGLYCOSIDE PHOSPHOTRANSFERASE DOMAIN-CONTAINING PROTEIN"/>
    <property type="match status" value="1"/>
</dbReference>
<evidence type="ECO:0000256" key="1">
    <source>
        <dbReference type="SAM" id="MobiDB-lite"/>
    </source>
</evidence>
<reference evidence="3" key="2">
    <citation type="submission" date="2023-05" db="EMBL/GenBank/DDBJ databases">
        <authorList>
            <consortium name="Lawrence Berkeley National Laboratory"/>
            <person name="Steindorff A."/>
            <person name="Hensen N."/>
            <person name="Bonometti L."/>
            <person name="Westerberg I."/>
            <person name="Brannstrom I.O."/>
            <person name="Guillou S."/>
            <person name="Cros-Aarteil S."/>
            <person name="Calhoun S."/>
            <person name="Haridas S."/>
            <person name="Kuo A."/>
            <person name="Mondo S."/>
            <person name="Pangilinan J."/>
            <person name="Riley R."/>
            <person name="Labutti K."/>
            <person name="Andreopoulos B."/>
            <person name="Lipzen A."/>
            <person name="Chen C."/>
            <person name="Yanf M."/>
            <person name="Daum C."/>
            <person name="Ng V."/>
            <person name="Clum A."/>
            <person name="Ohm R."/>
            <person name="Martin F."/>
            <person name="Silar P."/>
            <person name="Natvig D."/>
            <person name="Lalanne C."/>
            <person name="Gautier V."/>
            <person name="Ament-Velasquez S.L."/>
            <person name="Kruys A."/>
            <person name="Hutchinson M.I."/>
            <person name="Powell A.J."/>
            <person name="Barry K."/>
            <person name="Miller A.N."/>
            <person name="Grigoriev I.V."/>
            <person name="Debuchy R."/>
            <person name="Gladieux P."/>
            <person name="Thoren M.H."/>
            <person name="Johannesson H."/>
        </authorList>
    </citation>
    <scope>NUCLEOTIDE SEQUENCE</scope>
    <source>
        <strain evidence="3">CBS 731.68</strain>
    </source>
</reference>
<dbReference type="Proteomes" id="UP001302602">
    <property type="component" value="Unassembled WGS sequence"/>
</dbReference>
<reference evidence="3" key="1">
    <citation type="journal article" date="2023" name="Mol. Phylogenet. Evol.">
        <title>Genome-scale phylogeny and comparative genomics of the fungal order Sordariales.</title>
        <authorList>
            <person name="Hensen N."/>
            <person name="Bonometti L."/>
            <person name="Westerberg I."/>
            <person name="Brannstrom I.O."/>
            <person name="Guillou S."/>
            <person name="Cros-Aarteil S."/>
            <person name="Calhoun S."/>
            <person name="Haridas S."/>
            <person name="Kuo A."/>
            <person name="Mondo S."/>
            <person name="Pangilinan J."/>
            <person name="Riley R."/>
            <person name="LaButti K."/>
            <person name="Andreopoulos B."/>
            <person name="Lipzen A."/>
            <person name="Chen C."/>
            <person name="Yan M."/>
            <person name="Daum C."/>
            <person name="Ng V."/>
            <person name="Clum A."/>
            <person name="Steindorff A."/>
            <person name="Ohm R.A."/>
            <person name="Martin F."/>
            <person name="Silar P."/>
            <person name="Natvig D.O."/>
            <person name="Lalanne C."/>
            <person name="Gautier V."/>
            <person name="Ament-Velasquez S.L."/>
            <person name="Kruys A."/>
            <person name="Hutchinson M.I."/>
            <person name="Powell A.J."/>
            <person name="Barry K."/>
            <person name="Miller A.N."/>
            <person name="Grigoriev I.V."/>
            <person name="Debuchy R."/>
            <person name="Gladieux P."/>
            <person name="Hiltunen Thoren M."/>
            <person name="Johannesson H."/>
        </authorList>
    </citation>
    <scope>NUCLEOTIDE SEQUENCE</scope>
    <source>
        <strain evidence="3">CBS 731.68</strain>
    </source>
</reference>
<dbReference type="RefSeq" id="XP_062648247.1">
    <property type="nucleotide sequence ID" value="XM_062791218.1"/>
</dbReference>
<dbReference type="InterPro" id="IPR002575">
    <property type="entry name" value="Aminoglycoside_PTrfase"/>
</dbReference>
<comment type="caution">
    <text evidence="3">The sequence shown here is derived from an EMBL/GenBank/DDBJ whole genome shotgun (WGS) entry which is preliminary data.</text>
</comment>
<dbReference type="InterPro" id="IPR051678">
    <property type="entry name" value="AGP_Transferase"/>
</dbReference>
<protein>
    <recommendedName>
        <fullName evidence="2">Aminoglycoside phosphotransferase domain-containing protein</fullName>
    </recommendedName>
</protein>
<accession>A0AAN6Z423</accession>
<dbReference type="PANTHER" id="PTHR21310">
    <property type="entry name" value="AMINOGLYCOSIDE PHOSPHOTRANSFERASE-RELATED-RELATED"/>
    <property type="match status" value="1"/>
</dbReference>
<dbReference type="GeneID" id="87827987"/>
<proteinExistence type="predicted"/>
<sequence length="413" mass="45947">MAPQACSLRKTAALGPSKSPLKPKRPKTALDESLAVDLVPVAETQEETESAASSLVGPMMGQPSPVAPSILSATPPTVESQRWCATSESHCRWFCDDWLGSQPRSSHLANFPSSVWLSYLDTQPITRSEGEMPPPLGEVLPLSTIANNSENDDAVENLRRRIRAKKEELWAKGLPVTVRASPPRRPRPPRGMFPPYARQLLDAGSEFVHKGQHRWVIKHACGTKVTRFDPTGILPGEPEAMRFAAEHTSIPVACVYEVAEDHFTMDFVQGQPLVQGWGTTLSAEDRALPAARLKSPDGVICSFGSHPAIERPQVLPLRGELFANEAEYNEFLLGDLFAIDVVHDMIRKQMRTDHGIVLTHGGLRSNNFLVRPGVGVVAIIDWRYANYYYPEIFPQRYDDQWFVDQVLIVYARH</sequence>
<feature type="domain" description="Aminoglycoside phosphotransferase" evidence="2">
    <location>
        <begin position="317"/>
        <end position="390"/>
    </location>
</feature>